<dbReference type="RefSeq" id="WP_380602199.1">
    <property type="nucleotide sequence ID" value="NZ_JBHSDU010000014.1"/>
</dbReference>
<organism evidence="1 2">
    <name type="scientific">Steroidobacter flavus</name>
    <dbReference type="NCBI Taxonomy" id="1842136"/>
    <lineage>
        <taxon>Bacteria</taxon>
        <taxon>Pseudomonadati</taxon>
        <taxon>Pseudomonadota</taxon>
        <taxon>Gammaproteobacteria</taxon>
        <taxon>Steroidobacterales</taxon>
        <taxon>Steroidobacteraceae</taxon>
        <taxon>Steroidobacter</taxon>
    </lineage>
</organism>
<name>A0ABV8T0E4_9GAMM</name>
<gene>
    <name evidence="1" type="ORF">ACFPN2_26350</name>
</gene>
<keyword evidence="2" id="KW-1185">Reference proteome</keyword>
<proteinExistence type="predicted"/>
<dbReference type="Proteomes" id="UP001595904">
    <property type="component" value="Unassembled WGS sequence"/>
</dbReference>
<protein>
    <submittedName>
        <fullName evidence="1">Uncharacterized protein</fullName>
    </submittedName>
</protein>
<dbReference type="InterPro" id="IPR008947">
    <property type="entry name" value="PLipase_C/P1_nuclease_dom_sf"/>
</dbReference>
<dbReference type="EMBL" id="JBHSDU010000014">
    <property type="protein sequence ID" value="MFC4312633.1"/>
    <property type="molecule type" value="Genomic_DNA"/>
</dbReference>
<dbReference type="SUPFAM" id="SSF48537">
    <property type="entry name" value="Phospholipase C/P1 nuclease"/>
    <property type="match status" value="1"/>
</dbReference>
<accession>A0ABV8T0E4</accession>
<comment type="caution">
    <text evidence="1">The sequence shown here is derived from an EMBL/GenBank/DDBJ whole genome shotgun (WGS) entry which is preliminary data.</text>
</comment>
<dbReference type="Gene3D" id="1.10.575.10">
    <property type="entry name" value="P1 Nuclease"/>
    <property type="match status" value="1"/>
</dbReference>
<evidence type="ECO:0000313" key="2">
    <source>
        <dbReference type="Proteomes" id="UP001595904"/>
    </source>
</evidence>
<evidence type="ECO:0000313" key="1">
    <source>
        <dbReference type="EMBL" id="MFC4312633.1"/>
    </source>
</evidence>
<reference evidence="2" key="1">
    <citation type="journal article" date="2019" name="Int. J. Syst. Evol. Microbiol.">
        <title>The Global Catalogue of Microorganisms (GCM) 10K type strain sequencing project: providing services to taxonomists for standard genome sequencing and annotation.</title>
        <authorList>
            <consortium name="The Broad Institute Genomics Platform"/>
            <consortium name="The Broad Institute Genome Sequencing Center for Infectious Disease"/>
            <person name="Wu L."/>
            <person name="Ma J."/>
        </authorList>
    </citation>
    <scope>NUCLEOTIDE SEQUENCE [LARGE SCALE GENOMIC DNA]</scope>
    <source>
        <strain evidence="2">CGMCC 1.10759</strain>
    </source>
</reference>
<sequence length="672" mass="72586">MQDLGASAGGYTATDGTTNLSLAQLMAQGAHLEDEADPQVHPTETRRFCNHFFDPQFASFTGRGLDDFGGRGLPSPDWALEDRFTVTTVVDGGLCNSAGSSPSQRPQDFSYRDALDAMYKALTYSDAGVRSQQFGRTFQILGQVVHHLQDMAQPQHTRNEGHAWPTWLNWYEAYTTSHVTAQQIHDWVVANPYAPPSLPTARNYWTSTIHPSFIGMAEFTSQNYASPNHMFAVYPNPQGQLVIDSNPAFPYPSGQNPDGSRKHIEVINYPQRLSDSSTRNMPVRTILGDVFDGHTGQTYKDRKLAAWSLLAAPYLNQGMGLMALTTPPLVVDDYYPILLPRAVAFSAGLVNHFFRGRVDLQRNSAGSGWLIKNVSSADQGMDGTFTIYSETAAGVRQPIPGAVFVRNLAAGQSSIVTFTEPATTTSRLVVVFTGQIGAEVPADSGFQSIAGKVVTYSPPLVPCGQPLSAGGSSEGFNQVMEMGSEAGPVQIEFEAYSIPDKFEVRAESSAAPVLVTTTNQVSGWHTWTYQFNPTSLGTSKFRIRVTGNSDPGTLWTATVSCPNKTLTNSDRIQDRIAITFGVGATVGAGCDAGYINVMLNGKQATRLNFSPGVGDSGTVTVTAGTHQRVELLPTITSQGTPGFTCQGNGTVFWTDRAGQHYVNGSPTWISIQ</sequence>